<dbReference type="EMBL" id="DXBO01000031">
    <property type="protein sequence ID" value="HIZ47619.1"/>
    <property type="molecule type" value="Genomic_DNA"/>
</dbReference>
<dbReference type="Proteomes" id="UP000824031">
    <property type="component" value="Unassembled WGS sequence"/>
</dbReference>
<accession>A0A9D2JGB1</accession>
<evidence type="ECO:0000313" key="2">
    <source>
        <dbReference type="EMBL" id="HIZ47619.1"/>
    </source>
</evidence>
<comment type="caution">
    <text evidence="2">The sequence shown here is derived from an EMBL/GenBank/DDBJ whole genome shotgun (WGS) entry which is preliminary data.</text>
</comment>
<reference evidence="2" key="1">
    <citation type="journal article" date="2021" name="PeerJ">
        <title>Extensive microbial diversity within the chicken gut microbiome revealed by metagenomics and culture.</title>
        <authorList>
            <person name="Gilroy R."/>
            <person name="Ravi A."/>
            <person name="Getino M."/>
            <person name="Pursley I."/>
            <person name="Horton D.L."/>
            <person name="Alikhan N.F."/>
            <person name="Baker D."/>
            <person name="Gharbi K."/>
            <person name="Hall N."/>
            <person name="Watson M."/>
            <person name="Adriaenssens E.M."/>
            <person name="Foster-Nyarko E."/>
            <person name="Jarju S."/>
            <person name="Secka A."/>
            <person name="Antonio M."/>
            <person name="Oren A."/>
            <person name="Chaudhuri R.R."/>
            <person name="La Ragione R."/>
            <person name="Hildebrand F."/>
            <person name="Pallen M.J."/>
        </authorList>
    </citation>
    <scope>NUCLEOTIDE SEQUENCE</scope>
    <source>
        <strain evidence="2">3436</strain>
    </source>
</reference>
<evidence type="ECO:0000313" key="3">
    <source>
        <dbReference type="Proteomes" id="UP000824031"/>
    </source>
</evidence>
<name>A0A9D2JGB1_9FIRM</name>
<evidence type="ECO:0000256" key="1">
    <source>
        <dbReference type="SAM" id="MobiDB-lite"/>
    </source>
</evidence>
<sequence>MPNEENLIPMDQRSESEARELGQKGGIASGAARRRKRSLKEAADLYLSLPVSDRRKFNRLARRCLDPEDIDNQMAMIVGLHEAASNGDARAASVLVKLLGEEVPPAGIDDGEVKILDDL</sequence>
<dbReference type="AlphaFoldDB" id="A0A9D2JGB1"/>
<reference evidence="2" key="2">
    <citation type="submission" date="2021-04" db="EMBL/GenBank/DDBJ databases">
        <authorList>
            <person name="Gilroy R."/>
        </authorList>
    </citation>
    <scope>NUCLEOTIDE SEQUENCE</scope>
    <source>
        <strain evidence="2">3436</strain>
    </source>
</reference>
<organism evidence="2 3">
    <name type="scientific">Candidatus Gemmiger excrementavium</name>
    <dbReference type="NCBI Taxonomy" id="2838608"/>
    <lineage>
        <taxon>Bacteria</taxon>
        <taxon>Bacillati</taxon>
        <taxon>Bacillota</taxon>
        <taxon>Clostridia</taxon>
        <taxon>Eubacteriales</taxon>
        <taxon>Gemmiger</taxon>
    </lineage>
</organism>
<feature type="compositionally biased region" description="Basic and acidic residues" evidence="1">
    <location>
        <begin position="12"/>
        <end position="22"/>
    </location>
</feature>
<feature type="region of interest" description="Disordered" evidence="1">
    <location>
        <begin position="1"/>
        <end position="33"/>
    </location>
</feature>
<proteinExistence type="predicted"/>
<gene>
    <name evidence="2" type="ORF">H9810_02720</name>
</gene>
<protein>
    <submittedName>
        <fullName evidence="2">Uncharacterized protein</fullName>
    </submittedName>
</protein>